<sequence length="142" mass="16053">MSKSRLEARVLVAKATYRNKLLKKYTLRHMTVATYISYVEIRLNRNQNTPSVFCLYENSTEISTKNHITRASVLSRPLGHYFVLHPPQIKPTPAFSNTTYRPISAARTVILDSCALTSIKFNFPPTTRGIDAIARLHSSSPT</sequence>
<keyword evidence="2" id="KW-1185">Reference proteome</keyword>
<protein>
    <submittedName>
        <fullName evidence="1">Uncharacterized protein</fullName>
    </submittedName>
</protein>
<dbReference type="EMBL" id="CAOQHR010000010">
    <property type="protein sequence ID" value="CAI6340186.1"/>
    <property type="molecule type" value="Genomic_DNA"/>
</dbReference>
<name>A0A9W4UQ01_9PLEO</name>
<dbReference type="AlphaFoldDB" id="A0A9W4UQ01"/>
<organism evidence="1 2">
    <name type="scientific">Periconia digitata</name>
    <dbReference type="NCBI Taxonomy" id="1303443"/>
    <lineage>
        <taxon>Eukaryota</taxon>
        <taxon>Fungi</taxon>
        <taxon>Dikarya</taxon>
        <taxon>Ascomycota</taxon>
        <taxon>Pezizomycotina</taxon>
        <taxon>Dothideomycetes</taxon>
        <taxon>Pleosporomycetidae</taxon>
        <taxon>Pleosporales</taxon>
        <taxon>Massarineae</taxon>
        <taxon>Periconiaceae</taxon>
        <taxon>Periconia</taxon>
    </lineage>
</organism>
<comment type="caution">
    <text evidence="1">The sequence shown here is derived from an EMBL/GenBank/DDBJ whole genome shotgun (WGS) entry which is preliminary data.</text>
</comment>
<evidence type="ECO:0000313" key="1">
    <source>
        <dbReference type="EMBL" id="CAI6340186.1"/>
    </source>
</evidence>
<gene>
    <name evidence="1" type="ORF">PDIGIT_LOCUS13359</name>
</gene>
<dbReference type="Proteomes" id="UP001152607">
    <property type="component" value="Unassembled WGS sequence"/>
</dbReference>
<reference evidence="1" key="1">
    <citation type="submission" date="2023-01" db="EMBL/GenBank/DDBJ databases">
        <authorList>
            <person name="Van Ghelder C."/>
            <person name="Rancurel C."/>
        </authorList>
    </citation>
    <scope>NUCLEOTIDE SEQUENCE</scope>
    <source>
        <strain evidence="1">CNCM I-4278</strain>
    </source>
</reference>
<accession>A0A9W4UQ01</accession>
<proteinExistence type="predicted"/>
<evidence type="ECO:0000313" key="2">
    <source>
        <dbReference type="Proteomes" id="UP001152607"/>
    </source>
</evidence>